<proteinExistence type="inferred from homology"/>
<dbReference type="EMBL" id="ADLW01000016">
    <property type="protein sequence ID" value="EGK05241.1"/>
    <property type="molecule type" value="Genomic_DNA"/>
</dbReference>
<dbReference type="RefSeq" id="WP_006844275.1">
    <property type="nucleotide sequence ID" value="NZ_AQWJ01000008.1"/>
</dbReference>
<sequence length="190" mass="20824">MFLIKRKKVKIIKEDVAEVVVLYKDIIVLGAFRFTGMQTGDFFVKGTATIDLSASVEGDVTAMDCCINGVVEGNVRCANNLWLGSSAIIKGSIMAQKAVMETGCKVNGAVLLAPKVEVSTLVAKIIEAEKIILKRDISEIQEIFSSEADIPLKSAFIPSINTLTKEQEIIDVKKPESSPVQFVDKNDDWW</sequence>
<dbReference type="AlphaFoldDB" id="F8X3V2"/>
<organism evidence="2 3">
    <name type="scientific">Dysgonomonas mossii DSM 22836</name>
    <dbReference type="NCBI Taxonomy" id="742767"/>
    <lineage>
        <taxon>Bacteria</taxon>
        <taxon>Pseudomonadati</taxon>
        <taxon>Bacteroidota</taxon>
        <taxon>Bacteroidia</taxon>
        <taxon>Bacteroidales</taxon>
        <taxon>Dysgonomonadaceae</taxon>
        <taxon>Dysgonomonas</taxon>
    </lineage>
</organism>
<reference evidence="2 3" key="1">
    <citation type="submission" date="2011-04" db="EMBL/GenBank/DDBJ databases">
        <title>The Genome Sequence of Dysgonomonas mossii DSM 22836.</title>
        <authorList>
            <consortium name="The Broad Institute Genome Sequencing Platform"/>
            <person name="Earl A."/>
            <person name="Ward D."/>
            <person name="Feldgarden M."/>
            <person name="Gevers D."/>
            <person name="Pudlo N."/>
            <person name="Martens E."/>
            <person name="Allen-Vercoe E."/>
            <person name="Young S.K."/>
            <person name="Zeng Q."/>
            <person name="Gargeya S."/>
            <person name="Fitzgerald M."/>
            <person name="Haas B."/>
            <person name="Abouelleil A."/>
            <person name="Alvarado L."/>
            <person name="Arachchi H.M."/>
            <person name="Berlin A."/>
            <person name="Brown A."/>
            <person name="Chapman S.B."/>
            <person name="Chen Z."/>
            <person name="Dunbar C."/>
            <person name="Freedman E."/>
            <person name="Gearin G."/>
            <person name="Gellesch M."/>
            <person name="Goldberg J."/>
            <person name="Griggs A."/>
            <person name="Gujja S."/>
            <person name="Heiman D."/>
            <person name="Howarth C."/>
            <person name="Larson L."/>
            <person name="Lui A."/>
            <person name="MacDonald P.J.P."/>
            <person name="Mehta T."/>
            <person name="Montmayeur A."/>
            <person name="Murphy C."/>
            <person name="Neiman D."/>
            <person name="Pearson M."/>
            <person name="Priest M."/>
            <person name="Roberts A."/>
            <person name="Saif S."/>
            <person name="Shea T."/>
            <person name="Shenoy N."/>
            <person name="Sisk P."/>
            <person name="Stolte C."/>
            <person name="Sykes S."/>
            <person name="Yandava C."/>
            <person name="Wortman J."/>
            <person name="Nusbaum C."/>
            <person name="Birren B."/>
        </authorList>
    </citation>
    <scope>NUCLEOTIDE SEQUENCE [LARGE SCALE GENOMIC DNA]</scope>
    <source>
        <strain evidence="2 3">DSM 22836</strain>
    </source>
</reference>
<dbReference type="InterPro" id="IPR007607">
    <property type="entry name" value="BacA/B"/>
</dbReference>
<dbReference type="STRING" id="742767.HMPREF9456_02911"/>
<evidence type="ECO:0000313" key="3">
    <source>
        <dbReference type="Proteomes" id="UP000006420"/>
    </source>
</evidence>
<gene>
    <name evidence="2" type="ORF">HMPREF9456_02911</name>
</gene>
<comment type="caution">
    <text evidence="2">The sequence shown here is derived from an EMBL/GenBank/DDBJ whole genome shotgun (WGS) entry which is preliminary data.</text>
</comment>
<dbReference type="Pfam" id="PF04519">
    <property type="entry name" value="Bactofilin"/>
    <property type="match status" value="1"/>
</dbReference>
<dbReference type="Proteomes" id="UP000006420">
    <property type="component" value="Unassembled WGS sequence"/>
</dbReference>
<dbReference type="InterPro" id="IPR011004">
    <property type="entry name" value="Trimer_LpxA-like_sf"/>
</dbReference>
<evidence type="ECO:0008006" key="4">
    <source>
        <dbReference type="Google" id="ProtNLM"/>
    </source>
</evidence>
<dbReference type="PANTHER" id="PTHR35024:SF4">
    <property type="entry name" value="POLYMER-FORMING CYTOSKELETAL PROTEIN"/>
    <property type="match status" value="1"/>
</dbReference>
<comment type="similarity">
    <text evidence="1">Belongs to the bactofilin family.</text>
</comment>
<protein>
    <recommendedName>
        <fullName evidence="4">Polymer-forming cytoskeletal protein</fullName>
    </recommendedName>
</protein>
<dbReference type="HOGENOM" id="CLU_1439015_0_0_10"/>
<dbReference type="OrthoDB" id="5432602at2"/>
<dbReference type="SUPFAM" id="SSF51161">
    <property type="entry name" value="Trimeric LpxA-like enzymes"/>
    <property type="match status" value="1"/>
</dbReference>
<name>F8X3V2_9BACT</name>
<keyword evidence="3" id="KW-1185">Reference proteome</keyword>
<dbReference type="GeneID" id="78083523"/>
<dbReference type="PANTHER" id="PTHR35024">
    <property type="entry name" value="HYPOTHETICAL CYTOSOLIC PROTEIN"/>
    <property type="match status" value="1"/>
</dbReference>
<evidence type="ECO:0000313" key="2">
    <source>
        <dbReference type="EMBL" id="EGK05241.1"/>
    </source>
</evidence>
<evidence type="ECO:0000256" key="1">
    <source>
        <dbReference type="ARBA" id="ARBA00044755"/>
    </source>
</evidence>
<accession>F8X3V2</accession>